<evidence type="ECO:0000256" key="1">
    <source>
        <dbReference type="SAM" id="SignalP"/>
    </source>
</evidence>
<dbReference type="EMBL" id="FRBH01000007">
    <property type="protein sequence ID" value="SHL25849.1"/>
    <property type="molecule type" value="Genomic_DNA"/>
</dbReference>
<evidence type="ECO:0000313" key="5">
    <source>
        <dbReference type="Proteomes" id="UP000650994"/>
    </source>
</evidence>
<evidence type="ECO:0000313" key="2">
    <source>
        <dbReference type="EMBL" id="GGE87101.1"/>
    </source>
</evidence>
<dbReference type="STRING" id="1434701.SAMN05443634_107179"/>
<reference evidence="4" key="3">
    <citation type="submission" date="2016-11" db="EMBL/GenBank/DDBJ databases">
        <authorList>
            <person name="Varghese N."/>
            <person name="Submissions S."/>
        </authorList>
    </citation>
    <scope>NUCLEOTIDE SEQUENCE [LARGE SCALE GENOMIC DNA]</scope>
    <source>
        <strain evidence="4">DSM 27989</strain>
    </source>
</reference>
<dbReference type="AlphaFoldDB" id="A0A1M6Z6B9"/>
<name>A0A1M6Z6B9_9FLAO</name>
<dbReference type="RefSeq" id="WP_083580346.1">
    <property type="nucleotide sequence ID" value="NZ_BMFL01000001.1"/>
</dbReference>
<evidence type="ECO:0000313" key="4">
    <source>
        <dbReference type="Proteomes" id="UP000184120"/>
    </source>
</evidence>
<dbReference type="EMBL" id="BMFL01000001">
    <property type="protein sequence ID" value="GGE87101.1"/>
    <property type="molecule type" value="Genomic_DNA"/>
</dbReference>
<sequence length="324" mass="37787">MRIYSYYLFFILSSVLANSQTKRDSTNFISYESDIMIRSNFYTNREAYFYTYENNNIHLVTNNKIYTSLSLDYEVISVAIGFAPNIISRNKNDSLKGKSSFTQISFSMFPKNFIQTFGYKRNKGFYLTNTIEYDPNWREGIDPYIQFPDLEIQEFLGSTSYVFNKNFSVKSIYYQNEWQKISSGSLITSLDYNLTVTRDKIDGKINRDNLFNFGINIGYHYNWIVSKNVNISPHIYVGLGGKSETENNMYLDKRTGGGLFVGYNTDKFLFGSKINLSFSRYKINSGERVENDIINGLFYIGFRFKPPKVISKNYDNLQKKVPFL</sequence>
<reference evidence="2" key="1">
    <citation type="journal article" date="2014" name="Int. J. Syst. Evol. Microbiol.">
        <title>Complete genome of a new Firmicutes species belonging to the dominant human colonic microbiota ('Ruminococcus bicirculans') reveals two chromosomes and a selective capacity to utilize plant glucans.</title>
        <authorList>
            <consortium name="NISC Comparative Sequencing Program"/>
            <person name="Wegmann U."/>
            <person name="Louis P."/>
            <person name="Goesmann A."/>
            <person name="Henrissat B."/>
            <person name="Duncan S.H."/>
            <person name="Flint H.J."/>
        </authorList>
    </citation>
    <scope>NUCLEOTIDE SEQUENCE</scope>
    <source>
        <strain evidence="2">CGMCC 1.12707</strain>
    </source>
</reference>
<protein>
    <recommendedName>
        <fullName evidence="6">DUF4421 domain-containing protein</fullName>
    </recommendedName>
</protein>
<feature type="signal peptide" evidence="1">
    <location>
        <begin position="1"/>
        <end position="19"/>
    </location>
</feature>
<keyword evidence="5" id="KW-1185">Reference proteome</keyword>
<accession>A0A1M6Z6B9</accession>
<dbReference type="OrthoDB" id="669053at2"/>
<keyword evidence="1" id="KW-0732">Signal</keyword>
<dbReference type="Pfam" id="PF14391">
    <property type="entry name" value="DUF4421"/>
    <property type="match status" value="1"/>
</dbReference>
<dbReference type="Proteomes" id="UP000184120">
    <property type="component" value="Unassembled WGS sequence"/>
</dbReference>
<reference evidence="2" key="5">
    <citation type="submission" date="2024-05" db="EMBL/GenBank/DDBJ databases">
        <authorList>
            <person name="Sun Q."/>
            <person name="Zhou Y."/>
        </authorList>
    </citation>
    <scope>NUCLEOTIDE SEQUENCE</scope>
    <source>
        <strain evidence="2">CGMCC 1.12707</strain>
    </source>
</reference>
<proteinExistence type="predicted"/>
<evidence type="ECO:0000313" key="3">
    <source>
        <dbReference type="EMBL" id="SHL25849.1"/>
    </source>
</evidence>
<evidence type="ECO:0008006" key="6">
    <source>
        <dbReference type="Google" id="ProtNLM"/>
    </source>
</evidence>
<reference evidence="3" key="2">
    <citation type="submission" date="2016-11" db="EMBL/GenBank/DDBJ databases">
        <authorList>
            <person name="Jaros S."/>
            <person name="Januszkiewicz K."/>
            <person name="Wedrychowicz H."/>
        </authorList>
    </citation>
    <scope>NUCLEOTIDE SEQUENCE [LARGE SCALE GENOMIC DNA]</scope>
    <source>
        <strain evidence="3">DSM 27989</strain>
    </source>
</reference>
<feature type="chain" id="PRO_5009923144" description="DUF4421 domain-containing protein" evidence="1">
    <location>
        <begin position="20"/>
        <end position="324"/>
    </location>
</feature>
<gene>
    <name evidence="2" type="ORF">GCM10010984_01090</name>
    <name evidence="3" type="ORF">SAMN05443634_107179</name>
</gene>
<dbReference type="InterPro" id="IPR025535">
    <property type="entry name" value="DUF4421"/>
</dbReference>
<organism evidence="3 4">
    <name type="scientific">Chishuiella changwenlii</name>
    <dbReference type="NCBI Taxonomy" id="1434701"/>
    <lineage>
        <taxon>Bacteria</taxon>
        <taxon>Pseudomonadati</taxon>
        <taxon>Bacteroidota</taxon>
        <taxon>Flavobacteriia</taxon>
        <taxon>Flavobacteriales</taxon>
        <taxon>Weeksellaceae</taxon>
        <taxon>Chishuiella</taxon>
    </lineage>
</organism>
<dbReference type="Proteomes" id="UP000650994">
    <property type="component" value="Unassembled WGS sequence"/>
</dbReference>
<reference evidence="5" key="4">
    <citation type="journal article" date="2019" name="Int. J. Syst. Evol. Microbiol.">
        <title>The Global Catalogue of Microorganisms (GCM) 10K type strain sequencing project: providing services to taxonomists for standard genome sequencing and annotation.</title>
        <authorList>
            <consortium name="The Broad Institute Genomics Platform"/>
            <consortium name="The Broad Institute Genome Sequencing Center for Infectious Disease"/>
            <person name="Wu L."/>
            <person name="Ma J."/>
        </authorList>
    </citation>
    <scope>NUCLEOTIDE SEQUENCE [LARGE SCALE GENOMIC DNA]</scope>
    <source>
        <strain evidence="5">CGMCC 1.12707</strain>
    </source>
</reference>